<dbReference type="Pfam" id="PF22666">
    <property type="entry name" value="Glyco_hydro_2_N2"/>
    <property type="match status" value="1"/>
</dbReference>
<dbReference type="SUPFAM" id="SSF49785">
    <property type="entry name" value="Galactose-binding domain-like"/>
    <property type="match status" value="1"/>
</dbReference>
<feature type="domain" description="Glycoside hydrolase family 2 catalytic" evidence="5">
    <location>
        <begin position="391"/>
        <end position="564"/>
    </location>
</feature>
<dbReference type="EMBL" id="QVQW01000001">
    <property type="protein sequence ID" value="RKU49600.1"/>
    <property type="molecule type" value="Genomic_DNA"/>
</dbReference>
<dbReference type="Pfam" id="PF02836">
    <property type="entry name" value="Glyco_hydro_2_C"/>
    <property type="match status" value="1"/>
</dbReference>
<evidence type="ECO:0000259" key="8">
    <source>
        <dbReference type="Pfam" id="PF22666"/>
    </source>
</evidence>
<dbReference type="PRINTS" id="PR00132">
    <property type="entry name" value="GLHYDRLASE2"/>
</dbReference>
<evidence type="ECO:0008006" key="11">
    <source>
        <dbReference type="Google" id="ProtNLM"/>
    </source>
</evidence>
<dbReference type="NCBIfam" id="NF041463">
    <property type="entry name" value="GalB"/>
    <property type="match status" value="1"/>
</dbReference>
<accession>A0A420YNY5</accession>
<dbReference type="Gene3D" id="3.20.20.80">
    <property type="entry name" value="Glycosidases"/>
    <property type="match status" value="1"/>
</dbReference>
<protein>
    <recommendedName>
        <fullName evidence="11">Beta-galactosidase</fullName>
    </recommendedName>
</protein>
<proteinExistence type="inferred from homology"/>
<dbReference type="Gene3D" id="2.60.40.10">
    <property type="entry name" value="Immunoglobulins"/>
    <property type="match status" value="3"/>
</dbReference>
<dbReference type="InterPro" id="IPR040605">
    <property type="entry name" value="Glyco_hydro2_dom5"/>
</dbReference>
<organism evidence="9 10">
    <name type="scientific">Coniochaeta pulveracea</name>
    <dbReference type="NCBI Taxonomy" id="177199"/>
    <lineage>
        <taxon>Eukaryota</taxon>
        <taxon>Fungi</taxon>
        <taxon>Dikarya</taxon>
        <taxon>Ascomycota</taxon>
        <taxon>Pezizomycotina</taxon>
        <taxon>Sordariomycetes</taxon>
        <taxon>Sordariomycetidae</taxon>
        <taxon>Coniochaetales</taxon>
        <taxon>Coniochaetaceae</taxon>
        <taxon>Coniochaeta</taxon>
    </lineage>
</organism>
<keyword evidence="10" id="KW-1185">Reference proteome</keyword>
<dbReference type="PANTHER" id="PTHR42732:SF1">
    <property type="entry name" value="BETA-MANNOSIDASE"/>
    <property type="match status" value="1"/>
</dbReference>
<dbReference type="InterPro" id="IPR008979">
    <property type="entry name" value="Galactose-bd-like_sf"/>
</dbReference>
<dbReference type="Pfam" id="PF18565">
    <property type="entry name" value="Glyco_hydro2_C5"/>
    <property type="match status" value="1"/>
</dbReference>
<dbReference type="GO" id="GO:0004553">
    <property type="term" value="F:hydrolase activity, hydrolyzing O-glycosyl compounds"/>
    <property type="evidence" value="ECO:0007669"/>
    <property type="project" value="InterPro"/>
</dbReference>
<keyword evidence="3" id="KW-0326">Glycosidase</keyword>
<dbReference type="SUPFAM" id="SSF51445">
    <property type="entry name" value="(Trans)glycosidases"/>
    <property type="match status" value="1"/>
</dbReference>
<name>A0A420YNY5_9PEZI</name>
<feature type="domain" description="Beta-mannosidase-like galactose-binding" evidence="8">
    <location>
        <begin position="164"/>
        <end position="238"/>
    </location>
</feature>
<dbReference type="Gene3D" id="2.60.120.260">
    <property type="entry name" value="Galactose-binding domain-like"/>
    <property type="match status" value="1"/>
</dbReference>
<dbReference type="InterPro" id="IPR051913">
    <property type="entry name" value="GH2_Domain-Containing"/>
</dbReference>
<dbReference type="InterPro" id="IPR006103">
    <property type="entry name" value="Glyco_hydro_2_cat"/>
</dbReference>
<dbReference type="InterPro" id="IPR048229">
    <property type="entry name" value="GalB-like"/>
</dbReference>
<dbReference type="PANTHER" id="PTHR42732">
    <property type="entry name" value="BETA-GALACTOSIDASE"/>
    <property type="match status" value="1"/>
</dbReference>
<evidence type="ECO:0000313" key="10">
    <source>
        <dbReference type="Proteomes" id="UP000275385"/>
    </source>
</evidence>
<dbReference type="Proteomes" id="UP000275385">
    <property type="component" value="Unassembled WGS sequence"/>
</dbReference>
<dbReference type="InterPro" id="IPR008964">
    <property type="entry name" value="Invasin/intimin_cell_adhesion"/>
</dbReference>
<keyword evidence="2" id="KW-0378">Hydrolase</keyword>
<dbReference type="GO" id="GO:0005975">
    <property type="term" value="P:carbohydrate metabolic process"/>
    <property type="evidence" value="ECO:0007669"/>
    <property type="project" value="InterPro"/>
</dbReference>
<gene>
    <name evidence="9" type="ORF">DL546_009495</name>
</gene>
<dbReference type="InterPro" id="IPR023232">
    <property type="entry name" value="Glyco_hydro_2_AS"/>
</dbReference>
<dbReference type="InterPro" id="IPR006101">
    <property type="entry name" value="Glyco_hydro_2"/>
</dbReference>
<dbReference type="OrthoDB" id="408532at2759"/>
<dbReference type="InterPro" id="IPR013783">
    <property type="entry name" value="Ig-like_fold"/>
</dbReference>
<dbReference type="InterPro" id="IPR054593">
    <property type="entry name" value="Beta-mannosidase-like_N2"/>
</dbReference>
<dbReference type="STRING" id="177199.A0A420YNY5"/>
<evidence type="ECO:0000256" key="3">
    <source>
        <dbReference type="ARBA" id="ARBA00023295"/>
    </source>
</evidence>
<evidence type="ECO:0000259" key="6">
    <source>
        <dbReference type="Pfam" id="PF16355"/>
    </source>
</evidence>
<dbReference type="SUPFAM" id="SSF49373">
    <property type="entry name" value="Invasin/intimin cell-adhesion fragments"/>
    <property type="match status" value="1"/>
</dbReference>
<reference evidence="9 10" key="1">
    <citation type="submission" date="2018-08" db="EMBL/GenBank/DDBJ databases">
        <title>Draft genome of the lignicolous fungus Coniochaeta pulveracea.</title>
        <authorList>
            <person name="Borstlap C.J."/>
            <person name="De Witt R.N."/>
            <person name="Botha A."/>
            <person name="Volschenk H."/>
        </authorList>
    </citation>
    <scope>NUCLEOTIDE SEQUENCE [LARGE SCALE GENOMIC DNA]</scope>
    <source>
        <strain evidence="9 10">CAB683</strain>
    </source>
</reference>
<evidence type="ECO:0000256" key="1">
    <source>
        <dbReference type="ARBA" id="ARBA00007401"/>
    </source>
</evidence>
<evidence type="ECO:0000256" key="2">
    <source>
        <dbReference type="ARBA" id="ARBA00022801"/>
    </source>
</evidence>
<dbReference type="PROSITE" id="PS00608">
    <property type="entry name" value="GLYCOSYL_HYDROL_F2_2"/>
    <property type="match status" value="1"/>
</dbReference>
<dbReference type="InterPro" id="IPR036156">
    <property type="entry name" value="Beta-gal/glucu_dom_sf"/>
</dbReference>
<evidence type="ECO:0000313" key="9">
    <source>
        <dbReference type="EMBL" id="RKU49600.1"/>
    </source>
</evidence>
<dbReference type="InterPro" id="IPR017853">
    <property type="entry name" value="GH"/>
</dbReference>
<feature type="domain" description="Glycoside hydrolase family 2" evidence="7">
    <location>
        <begin position="805"/>
        <end position="905"/>
    </location>
</feature>
<dbReference type="SUPFAM" id="SSF49303">
    <property type="entry name" value="beta-Galactosidase/glucuronidase domain"/>
    <property type="match status" value="1"/>
</dbReference>
<dbReference type="InterPro" id="IPR006102">
    <property type="entry name" value="Ig-like_GH2"/>
</dbReference>
<feature type="domain" description="Glycoside hydrolase family 2 immunoglobulin-like beta-sandwich" evidence="4">
    <location>
        <begin position="266"/>
        <end position="384"/>
    </location>
</feature>
<dbReference type="Pfam" id="PF00703">
    <property type="entry name" value="Glyco_hydro_2"/>
    <property type="match status" value="1"/>
</dbReference>
<sequence length="912" mass="100499">MGREMDGLYQTTKSVLLGLLLSSQFYRIQGLAIQEVPPASSQPSLGRERISINHSWQFKRFESNPDGLLYDTRPDVAGLHNTTILKPWILPSANEFIRDPKDRHKRPAGDPSVNVKYVQGSFDDSTWETVTLPHDWAIKGPFQPGSKPTVSGGMGRLPVNGVGWYRQKLSMGSEDEGRSIYLDIDGAMSYAMVWLNGKLVGGWPYPYNSFRLDLTPYLHVGDDNQLAIRLDNPVESARWYPGGGLYRNVWLTKVDKTHVGQWGTYITTQNVSANSATVNLVVDIESNPDHARDIDVITDVYELDVAAGKPGAKVGTFPPVKVHVNATGTLGASVTHSVTGSLKLSNPKLWGPPPKQQPNMYVSVTQLLENGIVIDSYESRFGVRDLQYDANKGLLVNGQHVYVQGINQHHDLGAIGAAFNYRAAQRHLELLAELGCNAIRMSHNPPAPELLDLADEMGFVVIDEIFDCWQSGKNTNDLHLIFNDWHEPDLRAFLRRDRNHPSIAVWSVGNEVSEQTNNDAGARIGAELVGIAHSEDATRPVTASMNAAKPNMKFPTVLDVLSLNYQGEGFRTDPNYSGLSGSRTQPLYDAFHQAFMQKMLWSSESSSTLSSRGTYMFPVSVSSGAPVNNTSGGNSKTFQVSAYEVYTADFGATPDKVFAAQDTHPFVAGEFVWTGWDYIGEPTPYYDARSSYFGIIDLAGFKKDRFYLYQAHWRPDLPMAHILPHWTWPDRVGQTTPVHVFSSADEAELFLNGQSQGRLKRDSRTYRFRWDSIKYQPGELHVVTYKGGKLWANGTVRTTGPPAKLRLTADRTAIKADGYDLSFVTVEVLDANGDAVRQANNSVTFSSCGAGSIVATDNGFQADFTSFASLQRNLFSGKAIAIVQPQPGKSGNITVKVKSDGLQADGIVLSAS</sequence>
<comment type="caution">
    <text evidence="9">The sequence shown here is derived from an EMBL/GenBank/DDBJ whole genome shotgun (WGS) entry which is preliminary data.</text>
</comment>
<evidence type="ECO:0000259" key="4">
    <source>
        <dbReference type="Pfam" id="PF00703"/>
    </source>
</evidence>
<evidence type="ECO:0000259" key="7">
    <source>
        <dbReference type="Pfam" id="PF18565"/>
    </source>
</evidence>
<dbReference type="AlphaFoldDB" id="A0A420YNY5"/>
<feature type="domain" description="DUF4982" evidence="6">
    <location>
        <begin position="733"/>
        <end position="792"/>
    </location>
</feature>
<comment type="similarity">
    <text evidence="1">Belongs to the glycosyl hydrolase 2 family.</text>
</comment>
<evidence type="ECO:0000259" key="5">
    <source>
        <dbReference type="Pfam" id="PF02836"/>
    </source>
</evidence>
<dbReference type="Pfam" id="PF16355">
    <property type="entry name" value="DUF4982"/>
    <property type="match status" value="1"/>
</dbReference>
<dbReference type="InterPro" id="IPR032311">
    <property type="entry name" value="DUF4982"/>
</dbReference>